<sequence>LSIIFNRVPDKPECRRNAWRSALEDDSTRWWKKSPPSLAETPPSTSKSLFLSLLLLRWISLLLQSIMDNRVASLFPSADGKEELLLIYAADVENKPDSSFPVKRKPDLCCQGQANKAQKLNPESRDEEVSVSDVENLNSSTEASVSLEKAVCSVSEEDGRDFAAEEKQDGVGKEEEEEDDSIVVEIDRKGKGISREDKRKGKLIELDDPLAEVDLDNILPSRTRKRSIQPGVYISNDCGGGNNNEDDDSRTIVTLKPY</sequence>
<accession>A0A8S9S974</accession>
<dbReference type="PANTHER" id="PTHR36899">
    <property type="entry name" value="OS04G0395700 PROTEIN"/>
    <property type="match status" value="1"/>
</dbReference>
<comment type="caution">
    <text evidence="2">The sequence shown here is derived from an EMBL/GenBank/DDBJ whole genome shotgun (WGS) entry which is preliminary data.</text>
</comment>
<dbReference type="Proteomes" id="UP000712600">
    <property type="component" value="Unassembled WGS sequence"/>
</dbReference>
<feature type="region of interest" description="Disordered" evidence="1">
    <location>
        <begin position="158"/>
        <end position="180"/>
    </location>
</feature>
<name>A0A8S9S974_BRACR</name>
<reference evidence="2" key="1">
    <citation type="submission" date="2019-12" db="EMBL/GenBank/DDBJ databases">
        <title>Genome sequencing and annotation of Brassica cretica.</title>
        <authorList>
            <person name="Studholme D.J."/>
            <person name="Sarris P."/>
        </authorList>
    </citation>
    <scope>NUCLEOTIDE SEQUENCE</scope>
    <source>
        <strain evidence="2">PFS-109/04</strain>
        <tissue evidence="2">Leaf</tissue>
    </source>
</reference>
<feature type="compositionally biased region" description="Polar residues" evidence="1">
    <location>
        <begin position="133"/>
        <end position="142"/>
    </location>
</feature>
<dbReference type="EMBL" id="QGKX02000088">
    <property type="protein sequence ID" value="KAF3588742.1"/>
    <property type="molecule type" value="Genomic_DNA"/>
</dbReference>
<feature type="non-terminal residue" evidence="2">
    <location>
        <position position="1"/>
    </location>
</feature>
<feature type="region of interest" description="Disordered" evidence="1">
    <location>
        <begin position="230"/>
        <end position="258"/>
    </location>
</feature>
<evidence type="ECO:0000313" key="3">
    <source>
        <dbReference type="Proteomes" id="UP000712600"/>
    </source>
</evidence>
<protein>
    <submittedName>
        <fullName evidence="2">Uncharacterized protein</fullName>
    </submittedName>
</protein>
<feature type="compositionally biased region" description="Basic and acidic residues" evidence="1">
    <location>
        <begin position="160"/>
        <end position="173"/>
    </location>
</feature>
<dbReference type="AlphaFoldDB" id="A0A8S9S974"/>
<evidence type="ECO:0000313" key="2">
    <source>
        <dbReference type="EMBL" id="KAF3588742.1"/>
    </source>
</evidence>
<organism evidence="2 3">
    <name type="scientific">Brassica cretica</name>
    <name type="common">Mustard</name>
    <dbReference type="NCBI Taxonomy" id="69181"/>
    <lineage>
        <taxon>Eukaryota</taxon>
        <taxon>Viridiplantae</taxon>
        <taxon>Streptophyta</taxon>
        <taxon>Embryophyta</taxon>
        <taxon>Tracheophyta</taxon>
        <taxon>Spermatophyta</taxon>
        <taxon>Magnoliopsida</taxon>
        <taxon>eudicotyledons</taxon>
        <taxon>Gunneridae</taxon>
        <taxon>Pentapetalae</taxon>
        <taxon>rosids</taxon>
        <taxon>malvids</taxon>
        <taxon>Brassicales</taxon>
        <taxon>Brassicaceae</taxon>
        <taxon>Brassiceae</taxon>
        <taxon>Brassica</taxon>
    </lineage>
</organism>
<dbReference type="PANTHER" id="PTHR36899:SF3">
    <property type="entry name" value="F13K23.8 PROTEIN"/>
    <property type="match status" value="1"/>
</dbReference>
<feature type="region of interest" description="Disordered" evidence="1">
    <location>
        <begin position="113"/>
        <end position="142"/>
    </location>
</feature>
<gene>
    <name evidence="2" type="ORF">F2Q69_00026483</name>
</gene>
<proteinExistence type="predicted"/>
<evidence type="ECO:0000256" key="1">
    <source>
        <dbReference type="SAM" id="MobiDB-lite"/>
    </source>
</evidence>